<dbReference type="NCBIfam" id="TIGR02032">
    <property type="entry name" value="GG-red-SF"/>
    <property type="match status" value="1"/>
</dbReference>
<accession>A0AA51YJG6</accession>
<protein>
    <submittedName>
        <fullName evidence="1">Geranylgeranyl reductase family protein</fullName>
    </submittedName>
</protein>
<dbReference type="SUPFAM" id="SSF51905">
    <property type="entry name" value="FAD/NAD(P)-binding domain"/>
    <property type="match status" value="1"/>
</dbReference>
<dbReference type="GO" id="GO:0016628">
    <property type="term" value="F:oxidoreductase activity, acting on the CH-CH group of donors, NAD or NADP as acceptor"/>
    <property type="evidence" value="ECO:0007669"/>
    <property type="project" value="InterPro"/>
</dbReference>
<evidence type="ECO:0000313" key="2">
    <source>
        <dbReference type="Proteomes" id="UP001182908"/>
    </source>
</evidence>
<dbReference type="RefSeq" id="WP_309311344.1">
    <property type="nucleotide sequence ID" value="NZ_CP133592.1"/>
</dbReference>
<dbReference type="Gene3D" id="3.50.50.60">
    <property type="entry name" value="FAD/NAD(P)-binding domain"/>
    <property type="match status" value="1"/>
</dbReference>
<dbReference type="AlphaFoldDB" id="A0AA51YJG6"/>
<dbReference type="InterPro" id="IPR050407">
    <property type="entry name" value="Geranylgeranyl_reductase"/>
</dbReference>
<organism evidence="1 2">
    <name type="scientific">Methanolobus sediminis</name>
    <dbReference type="NCBI Taxonomy" id="3072978"/>
    <lineage>
        <taxon>Archaea</taxon>
        <taxon>Methanobacteriati</taxon>
        <taxon>Methanobacteriota</taxon>
        <taxon>Stenosarchaea group</taxon>
        <taxon>Methanomicrobia</taxon>
        <taxon>Methanosarcinales</taxon>
        <taxon>Methanosarcinaceae</taxon>
        <taxon>Methanolobus</taxon>
    </lineage>
</organism>
<dbReference type="InterPro" id="IPR036188">
    <property type="entry name" value="FAD/NAD-bd_sf"/>
</dbReference>
<proteinExistence type="predicted"/>
<reference evidence="1 2" key="1">
    <citation type="submission" date="2023-08" db="EMBL/GenBank/DDBJ databases">
        <title>Methanolobus mangrovi sp. nov. and Methanolobus sediminis sp. nov, two novel methylotrophic methanogens isolated from mangrove sediments in China.</title>
        <authorList>
            <person name="Zhou J."/>
        </authorList>
    </citation>
    <scope>NUCLEOTIDE SEQUENCE [LARGE SCALE GENOMIC DNA]</scope>
    <source>
        <strain evidence="1 2">FTZ6</strain>
    </source>
</reference>
<dbReference type="InterPro" id="IPR011777">
    <property type="entry name" value="Geranylgeranyl_Rdtase_fam"/>
</dbReference>
<dbReference type="PANTHER" id="PTHR42685">
    <property type="entry name" value="GERANYLGERANYL DIPHOSPHATE REDUCTASE"/>
    <property type="match status" value="1"/>
</dbReference>
<dbReference type="PANTHER" id="PTHR42685:SF18">
    <property type="entry name" value="DIGERANYLGERANYLGLYCEROPHOSPHOLIPID REDUCTASE"/>
    <property type="match status" value="1"/>
</dbReference>
<dbReference type="Proteomes" id="UP001182908">
    <property type="component" value="Chromosome"/>
</dbReference>
<dbReference type="KEGG" id="mseb:RE474_02130"/>
<name>A0AA51YJG6_9EURY</name>
<dbReference type="Pfam" id="PF13738">
    <property type="entry name" value="Pyr_redox_3"/>
    <property type="match status" value="1"/>
</dbReference>
<dbReference type="PRINTS" id="PR00420">
    <property type="entry name" value="RNGMNOXGNASE"/>
</dbReference>
<evidence type="ECO:0000313" key="1">
    <source>
        <dbReference type="EMBL" id="WMW25540.1"/>
    </source>
</evidence>
<keyword evidence="2" id="KW-1185">Reference proteome</keyword>
<dbReference type="EMBL" id="CP133592">
    <property type="protein sequence ID" value="WMW25540.1"/>
    <property type="molecule type" value="Genomic_DNA"/>
</dbReference>
<sequence length="377" mass="42203">MDTQIYDLIIIGAGPSGSSAGRIAGQKGLKTLILEKEIFPRYKPCGGAISRHTISYLDFDISAEIINKSVFKGKLRYRDKVVEFHKDEIINFLVTRSTFDNFLLEKARETGIYVHLGEKATDILQETDSVAVTTDKNTYKCKFVIIATGALGTLKNHVREPDTKDGYGVCLVTEIDCKNIDRPEDLVEIDFSPEGMGYGWIFPHDDNFSVGFGSVMAKYSPHPKQTMKKFLADNGFNGEYKLKGHILPCGGHKRKLVKGRVLLSGDAAGFVDALTGEGLPYAIRSGQIAAEIVSMNTGNKGKLKEYEKKCYAEFGEHLKYSLYLAKLMCRQPEKVFNALNRSNELFETYLEVAAYNKTYKDLVKKFVTGFRSSWLKS</sequence>
<gene>
    <name evidence="1" type="ORF">RE474_02130</name>
</gene>
<dbReference type="GeneID" id="84231477"/>